<dbReference type="SUPFAM" id="SSF52540">
    <property type="entry name" value="P-loop containing nucleoside triphosphate hydrolases"/>
    <property type="match status" value="2"/>
</dbReference>
<accession>A0ABN3G0Y7</accession>
<keyword evidence="3" id="KW-1185">Reference proteome</keyword>
<reference evidence="2 3" key="1">
    <citation type="journal article" date="2019" name="Int. J. Syst. Evol. Microbiol.">
        <title>The Global Catalogue of Microorganisms (GCM) 10K type strain sequencing project: providing services to taxonomists for standard genome sequencing and annotation.</title>
        <authorList>
            <consortium name="The Broad Institute Genomics Platform"/>
            <consortium name="The Broad Institute Genome Sequencing Center for Infectious Disease"/>
            <person name="Wu L."/>
            <person name="Ma J."/>
        </authorList>
    </citation>
    <scope>NUCLEOTIDE SEQUENCE [LARGE SCALE GENOMIC DNA]</scope>
    <source>
        <strain evidence="2 3">JCM 3272</strain>
    </source>
</reference>
<dbReference type="Proteomes" id="UP001501444">
    <property type="component" value="Unassembled WGS sequence"/>
</dbReference>
<dbReference type="Gene3D" id="3.40.50.300">
    <property type="entry name" value="P-loop containing nucleotide triphosphate hydrolases"/>
    <property type="match status" value="2"/>
</dbReference>
<evidence type="ECO:0000313" key="3">
    <source>
        <dbReference type="Proteomes" id="UP001501444"/>
    </source>
</evidence>
<dbReference type="CDD" id="cd18809">
    <property type="entry name" value="SF1_C_RecD"/>
    <property type="match status" value="1"/>
</dbReference>
<dbReference type="Pfam" id="PF13538">
    <property type="entry name" value="UvrD_C_2"/>
    <property type="match status" value="1"/>
</dbReference>
<feature type="domain" description="AAA+ ATPase" evidence="1">
    <location>
        <begin position="519"/>
        <end position="708"/>
    </location>
</feature>
<dbReference type="Pfam" id="PF13604">
    <property type="entry name" value="AAA_30"/>
    <property type="match status" value="1"/>
</dbReference>
<dbReference type="InterPro" id="IPR027785">
    <property type="entry name" value="UvrD-like_helicase_C"/>
</dbReference>
<dbReference type="InterPro" id="IPR003593">
    <property type="entry name" value="AAA+_ATPase"/>
</dbReference>
<comment type="caution">
    <text evidence="2">The sequence shown here is derived from an EMBL/GenBank/DDBJ whole genome shotgun (WGS) entry which is preliminary data.</text>
</comment>
<proteinExistence type="predicted"/>
<name>A0ABN3G0Y7_9ACTN</name>
<dbReference type="EMBL" id="BAAARV010000021">
    <property type="protein sequence ID" value="GAA2341084.1"/>
    <property type="molecule type" value="Genomic_DNA"/>
</dbReference>
<dbReference type="InterPro" id="IPR027417">
    <property type="entry name" value="P-loop_NTPase"/>
</dbReference>
<protein>
    <submittedName>
        <fullName evidence="2">ATP-dependent RecD-like DNA helicase</fullName>
    </submittedName>
</protein>
<evidence type="ECO:0000313" key="2">
    <source>
        <dbReference type="EMBL" id="GAA2341084.1"/>
    </source>
</evidence>
<gene>
    <name evidence="2" type="ORF">GCM10010170_024300</name>
</gene>
<dbReference type="SMART" id="SM00382">
    <property type="entry name" value="AAA"/>
    <property type="match status" value="1"/>
</dbReference>
<sequence>MLVTIEANRFMITVGEQIQRVNEAISQNIASLTDQRALLSQNLLAQLRNLVEGVAVRLHKDNDLAEFNYPAVEPGLAFVKTRAQLNFLAKFHKLIQISASHYTLDGDASERLMLKYYEYLLRIRTLLKDSCGIRILTNLESFPIDLDPSLREYHEKIAARISALRATSVPSDSRARYYVHKTRPFFVSGHIYYEVTFYRAVNKFSKTDRIIAFTDIDMTDKYAAMLTLQHDAIKVLDETMPITVIREWEVSIRPCEFDNFARLFGIDIQTRINSPEYGYLMRGLTIGSGSLLDLVDMPDDKYQATKVEGTTSIKKPQIFAALDEARRIVRAGLPGHNVIRYLMLQMNNLVLKRQHNWASCAPLSGLNLQYGCIPFDQMPFCTSLSGHNPRFWDLAESLNAATRKHELLARHVKNNVEHRGQLYTPTADLEAFGDVNALIAAYNSNLYYKHKNRQLVLDKGHVFIRGYEDDTFAIVEALQKLASSGIDGYTQAVERWLDEKPHGIDDDFKVAVLKQLFGQSKVALIYGAAGTGKSTMVDHIAGYFNDKSKLFLAHTNPAMNNLKRKVTAQESTFRTISSHLHRTSSDPEYDVLVIDECSTVSNADLLKILEQTSFKLLVLVGDVYQIESIQFGNWFSIIRSFIPSTSTFELTTPFRTTDKSLLDFWGKVRNLDDDIAEVIARNGYSSVLDTSLFKAQRDDEIILCLNYDGLYGINNINRFLQSSNPNPGITWRDTIYKIGDSVLFNDAERFRPVIYNNLKGRIVDIACTTGQIQFDVELDRPVSEFDVFGVDLEWVAGSTVRFCVYDYDTSDTDDDSLNTAVPFQVAYAVSIHKAQGLEYDSVKIVITDANEEDITHNIFYTAITRARQDLRIFWTPETQHAVLASLQRNENPRDVVLLSNRRGLTPSSRVRRT</sequence>
<organism evidence="2 3">
    <name type="scientific">Dactylosporangium salmoneum</name>
    <dbReference type="NCBI Taxonomy" id="53361"/>
    <lineage>
        <taxon>Bacteria</taxon>
        <taxon>Bacillati</taxon>
        <taxon>Actinomycetota</taxon>
        <taxon>Actinomycetes</taxon>
        <taxon>Micromonosporales</taxon>
        <taxon>Micromonosporaceae</taxon>
        <taxon>Dactylosporangium</taxon>
    </lineage>
</organism>
<evidence type="ECO:0000259" key="1">
    <source>
        <dbReference type="SMART" id="SM00382"/>
    </source>
</evidence>